<evidence type="ECO:0000313" key="2">
    <source>
        <dbReference type="Proteomes" id="UP001385951"/>
    </source>
</evidence>
<keyword evidence="2" id="KW-1185">Reference proteome</keyword>
<dbReference type="PANTHER" id="PTHR38846:SF1">
    <property type="entry name" value="C3H1-TYPE DOMAIN-CONTAINING PROTEIN"/>
    <property type="match status" value="1"/>
</dbReference>
<organism evidence="1 2">
    <name type="scientific">Cerrena zonata</name>
    <dbReference type="NCBI Taxonomy" id="2478898"/>
    <lineage>
        <taxon>Eukaryota</taxon>
        <taxon>Fungi</taxon>
        <taxon>Dikarya</taxon>
        <taxon>Basidiomycota</taxon>
        <taxon>Agaricomycotina</taxon>
        <taxon>Agaricomycetes</taxon>
        <taxon>Polyporales</taxon>
        <taxon>Cerrenaceae</taxon>
        <taxon>Cerrena</taxon>
    </lineage>
</organism>
<name>A0AAW0G6R9_9APHY</name>
<proteinExistence type="predicted"/>
<reference evidence="1 2" key="1">
    <citation type="submission" date="2022-09" db="EMBL/GenBank/DDBJ databases">
        <authorList>
            <person name="Palmer J.M."/>
        </authorList>
    </citation>
    <scope>NUCLEOTIDE SEQUENCE [LARGE SCALE GENOMIC DNA]</scope>
    <source>
        <strain evidence="1 2">DSM 7382</strain>
    </source>
</reference>
<evidence type="ECO:0000313" key="1">
    <source>
        <dbReference type="EMBL" id="KAK7686004.1"/>
    </source>
</evidence>
<sequence length="468" mass="53213">MPDSDSEYDAVYDDLVIDSVVLSILDQAENVYESRYHVSPDVKVEGSGGISLLVLEETSTSIPSSPQDLDIRAARGVESEDEYDCFPELFLSQEDSDRLASLEQQFLLSQAPITSHPSHVSSVPFMASEKIAVTTHYRTSPPSSPLPVQNKPLLDISCILPTPPQRPKKRKPLRTVNRASSPIVISSDDEIIELKSTAPSRPFNVTCIPQPTRDAVIHDLALYAGPTKTYTRYLLNDTENRQPENRNTKRETFAEMEVVEAAVKRRKLNPPEDYSTSVSRSQYTGSSWNSGYHSGNHTCSNSVSYEVDDTEDDDLSPIDSFFAQFPTFNYRSNFLVNVEYARLRRHEGWKHGSKESNEMYGEFRYALIEEFNDTYGMDENDFESWQYLCTLLDVDPVPDYLEDCREIVLSTHVNLVDLLDTHRTGKRVMTFETEEELSDYTIATKKFFPLDEAKEGGVLKYLLRHIFD</sequence>
<dbReference type="PANTHER" id="PTHR38846">
    <property type="entry name" value="C3H1-TYPE DOMAIN-CONTAINING PROTEIN"/>
    <property type="match status" value="1"/>
</dbReference>
<dbReference type="AlphaFoldDB" id="A0AAW0G6R9"/>
<accession>A0AAW0G6R9</accession>
<gene>
    <name evidence="1" type="ORF">QCA50_010815</name>
</gene>
<comment type="caution">
    <text evidence="1">The sequence shown here is derived from an EMBL/GenBank/DDBJ whole genome shotgun (WGS) entry which is preliminary data.</text>
</comment>
<dbReference type="EMBL" id="JASBNA010000018">
    <property type="protein sequence ID" value="KAK7686004.1"/>
    <property type="molecule type" value="Genomic_DNA"/>
</dbReference>
<protein>
    <submittedName>
        <fullName evidence="1">Uncharacterized protein</fullName>
    </submittedName>
</protein>
<dbReference type="Proteomes" id="UP001385951">
    <property type="component" value="Unassembled WGS sequence"/>
</dbReference>